<keyword evidence="7" id="KW-0539">Nucleus</keyword>
<dbReference type="GO" id="GO:0004518">
    <property type="term" value="F:nuclease activity"/>
    <property type="evidence" value="ECO:0007669"/>
    <property type="project" value="UniProtKB-KW"/>
</dbReference>
<dbReference type="AlphaFoldDB" id="A0A388KCT1"/>
<gene>
    <name evidence="9" type="ORF">CBR_g987</name>
</gene>
<dbReference type="PANTHER" id="PTHR22930">
    <property type="match status" value="1"/>
</dbReference>
<evidence type="ECO:0000259" key="8">
    <source>
        <dbReference type="Pfam" id="PF13359"/>
    </source>
</evidence>
<dbReference type="Gramene" id="GBG67868">
    <property type="protein sequence ID" value="GBG67868"/>
    <property type="gene ID" value="CBR_g987"/>
</dbReference>
<accession>A0A388KCT1</accession>
<evidence type="ECO:0000313" key="10">
    <source>
        <dbReference type="Proteomes" id="UP000265515"/>
    </source>
</evidence>
<reference evidence="9 10" key="1">
    <citation type="journal article" date="2018" name="Cell">
        <title>The Chara Genome: Secondary Complexity and Implications for Plant Terrestrialization.</title>
        <authorList>
            <person name="Nishiyama T."/>
            <person name="Sakayama H."/>
            <person name="Vries J.D."/>
            <person name="Buschmann H."/>
            <person name="Saint-Marcoux D."/>
            <person name="Ullrich K.K."/>
            <person name="Haas F.B."/>
            <person name="Vanderstraeten L."/>
            <person name="Becker D."/>
            <person name="Lang D."/>
            <person name="Vosolsobe S."/>
            <person name="Rombauts S."/>
            <person name="Wilhelmsson P.K.I."/>
            <person name="Janitza P."/>
            <person name="Kern R."/>
            <person name="Heyl A."/>
            <person name="Rumpler F."/>
            <person name="Villalobos L.I.A.C."/>
            <person name="Clay J.M."/>
            <person name="Skokan R."/>
            <person name="Toyoda A."/>
            <person name="Suzuki Y."/>
            <person name="Kagoshima H."/>
            <person name="Schijlen E."/>
            <person name="Tajeshwar N."/>
            <person name="Catarino B."/>
            <person name="Hetherington A.J."/>
            <person name="Saltykova A."/>
            <person name="Bonnot C."/>
            <person name="Breuninger H."/>
            <person name="Symeonidi A."/>
            <person name="Radhakrishnan G.V."/>
            <person name="Van Nieuwerburgh F."/>
            <person name="Deforce D."/>
            <person name="Chang C."/>
            <person name="Karol K.G."/>
            <person name="Hedrich R."/>
            <person name="Ulvskov P."/>
            <person name="Glockner G."/>
            <person name="Delwiche C.F."/>
            <person name="Petrasek J."/>
            <person name="Van de Peer Y."/>
            <person name="Friml J."/>
            <person name="Beilby M."/>
            <person name="Dolan L."/>
            <person name="Kohara Y."/>
            <person name="Sugano S."/>
            <person name="Fujiyama A."/>
            <person name="Delaux P.-M."/>
            <person name="Quint M."/>
            <person name="TheiBen G."/>
            <person name="Hagemann M."/>
            <person name="Harholt J."/>
            <person name="Dunand C."/>
            <person name="Zachgo S."/>
            <person name="Langdale J."/>
            <person name="Maumus F."/>
            <person name="Straeten D.V.D."/>
            <person name="Gould S.B."/>
            <person name="Rensing S.A."/>
        </authorList>
    </citation>
    <scope>NUCLEOTIDE SEQUENCE [LARGE SCALE GENOMIC DNA]</scope>
    <source>
        <strain evidence="9 10">S276</strain>
    </source>
</reference>
<organism evidence="9 10">
    <name type="scientific">Chara braunii</name>
    <name type="common">Braun's stonewort</name>
    <dbReference type="NCBI Taxonomy" id="69332"/>
    <lineage>
        <taxon>Eukaryota</taxon>
        <taxon>Viridiplantae</taxon>
        <taxon>Streptophyta</taxon>
        <taxon>Charophyceae</taxon>
        <taxon>Charales</taxon>
        <taxon>Characeae</taxon>
        <taxon>Chara</taxon>
    </lineage>
</organism>
<keyword evidence="4" id="KW-0540">Nuclease</keyword>
<dbReference type="PANTHER" id="PTHR22930:SF85">
    <property type="entry name" value="GH03217P-RELATED"/>
    <property type="match status" value="1"/>
</dbReference>
<dbReference type="EMBL" id="BFEA01000093">
    <property type="protein sequence ID" value="GBG67868.1"/>
    <property type="molecule type" value="Genomic_DNA"/>
</dbReference>
<comment type="caution">
    <text evidence="9">The sequence shown here is derived from an EMBL/GenBank/DDBJ whole genome shotgun (WGS) entry which is preliminary data.</text>
</comment>
<evidence type="ECO:0000256" key="1">
    <source>
        <dbReference type="ARBA" id="ARBA00001968"/>
    </source>
</evidence>
<evidence type="ECO:0000256" key="5">
    <source>
        <dbReference type="ARBA" id="ARBA00022723"/>
    </source>
</evidence>
<sequence length="433" mass="48646">MEESGCWMNSQETEDAMCMLLFVLLQWVNRRNVAALAVVEAVSLMPFVHQNVSAAVTLLAGGMLHGFALCSLAVDEMGRTMDRKRRLWVLERSGGLWKDLQRVGGEHDKVFLRFCRLPRPLFFEVLAHVGSHIQRSPTNYRLPIPVGQKFACALMRWATGGYYRQSSHSLGIGLASALRSNEEVADTIIREYGHLLQFPTGQRLEDVQNGFGGKASPGVVYVGCPGSVHDSRALRMSPLFANATEGRGVLAEGGAVLHDGRHVGRYLLGDQGYPLLPWLMTPFGPFARTPADRAFDLSHSAARSCIERAFGRLKAVWRNFIRRHICNLKTVCKEFMVICILHNLMIEHNVQIDPALWEDSSDSDGENNEHRNRQRCRRGRRFNRHLPDLNIEAPAEDDPTYGGELVEHVRASLVQHVRHHVAVHGAPQPCPWR</sequence>
<feature type="domain" description="DDE Tnp4" evidence="8">
    <location>
        <begin position="219"/>
        <end position="343"/>
    </location>
</feature>
<evidence type="ECO:0000256" key="4">
    <source>
        <dbReference type="ARBA" id="ARBA00022722"/>
    </source>
</evidence>
<evidence type="ECO:0000256" key="7">
    <source>
        <dbReference type="ARBA" id="ARBA00023242"/>
    </source>
</evidence>
<dbReference type="GO" id="GO:0046872">
    <property type="term" value="F:metal ion binding"/>
    <property type="evidence" value="ECO:0007669"/>
    <property type="project" value="UniProtKB-KW"/>
</dbReference>
<comment type="cofactor">
    <cofactor evidence="1">
        <name>a divalent metal cation</name>
        <dbReference type="ChEBI" id="CHEBI:60240"/>
    </cofactor>
</comment>
<comment type="subcellular location">
    <subcellularLocation>
        <location evidence="2">Nucleus</location>
    </subcellularLocation>
</comment>
<protein>
    <recommendedName>
        <fullName evidence="8">DDE Tnp4 domain-containing protein</fullName>
    </recommendedName>
</protein>
<dbReference type="GO" id="GO:0016787">
    <property type="term" value="F:hydrolase activity"/>
    <property type="evidence" value="ECO:0007669"/>
    <property type="project" value="UniProtKB-KW"/>
</dbReference>
<dbReference type="Proteomes" id="UP000265515">
    <property type="component" value="Unassembled WGS sequence"/>
</dbReference>
<dbReference type="OrthoDB" id="6509413at2759"/>
<keyword evidence="10" id="KW-1185">Reference proteome</keyword>
<evidence type="ECO:0000256" key="3">
    <source>
        <dbReference type="ARBA" id="ARBA00006958"/>
    </source>
</evidence>
<dbReference type="InterPro" id="IPR027806">
    <property type="entry name" value="HARBI1_dom"/>
</dbReference>
<name>A0A388KCT1_CHABU</name>
<comment type="similarity">
    <text evidence="3">Belongs to the HARBI1 family.</text>
</comment>
<dbReference type="Pfam" id="PF13359">
    <property type="entry name" value="DDE_Tnp_4"/>
    <property type="match status" value="1"/>
</dbReference>
<dbReference type="GO" id="GO:0005634">
    <property type="term" value="C:nucleus"/>
    <property type="evidence" value="ECO:0007669"/>
    <property type="project" value="UniProtKB-SubCell"/>
</dbReference>
<proteinExistence type="inferred from homology"/>
<evidence type="ECO:0000256" key="6">
    <source>
        <dbReference type="ARBA" id="ARBA00022801"/>
    </source>
</evidence>
<evidence type="ECO:0000256" key="2">
    <source>
        <dbReference type="ARBA" id="ARBA00004123"/>
    </source>
</evidence>
<keyword evidence="6" id="KW-0378">Hydrolase</keyword>
<keyword evidence="5" id="KW-0479">Metal-binding</keyword>
<evidence type="ECO:0000313" key="9">
    <source>
        <dbReference type="EMBL" id="GBG67868.1"/>
    </source>
</evidence>
<dbReference type="InterPro" id="IPR045249">
    <property type="entry name" value="HARBI1-like"/>
</dbReference>